<reference evidence="3 4" key="1">
    <citation type="submission" date="2017-11" db="EMBL/GenBank/DDBJ databases">
        <title>De novo assembly and phasing of dikaryotic genomes from two isolates of Puccinia coronata f. sp. avenae, the causal agent of oat crown rust.</title>
        <authorList>
            <person name="Miller M.E."/>
            <person name="Zhang Y."/>
            <person name="Omidvar V."/>
            <person name="Sperschneider J."/>
            <person name="Schwessinger B."/>
            <person name="Raley C."/>
            <person name="Palmer J.M."/>
            <person name="Garnica D."/>
            <person name="Upadhyaya N."/>
            <person name="Rathjen J."/>
            <person name="Taylor J.M."/>
            <person name="Park R.F."/>
            <person name="Dodds P.N."/>
            <person name="Hirsch C.D."/>
            <person name="Kianian S.F."/>
            <person name="Figueroa M."/>
        </authorList>
    </citation>
    <scope>NUCLEOTIDE SEQUENCE [LARGE SCALE GENOMIC DNA]</scope>
    <source>
        <strain evidence="3">12SD80</strain>
    </source>
</reference>
<sequence>MPNYNVRGMVLMISILACGFGISTASEEKLPLTSVSLQHPIDSGATLFEANPREETFEAESLRRNSNSDDSKRMTQGSLSLALPSHGRPDASQPILIHQSESPHANGGEPTENDLQNTARMLTMKYEHLETLDSNHQNINHQLLLQEENFIIHEIELTDKLMNELKDKKITREQYNRLLCAAEATGGRFPMVWPESTGYKRKSLLERLERRPWHVRVGDFSEKVLWTPRYKRKQISLNLRKLRSKLRGPHHQFSDNEHAAVYRLSILDYYGFDFSNQEASLIEKMLEDSFPLTIADLDLINKITRLQAAQIPMKLSELEV</sequence>
<evidence type="ECO:0000256" key="2">
    <source>
        <dbReference type="SAM" id="SignalP"/>
    </source>
</evidence>
<feature type="compositionally biased region" description="Basic and acidic residues" evidence="1">
    <location>
        <begin position="51"/>
        <end position="73"/>
    </location>
</feature>
<proteinExistence type="predicted"/>
<evidence type="ECO:0000313" key="3">
    <source>
        <dbReference type="EMBL" id="PLW30072.1"/>
    </source>
</evidence>
<dbReference type="PROSITE" id="PS51257">
    <property type="entry name" value="PROKAR_LIPOPROTEIN"/>
    <property type="match status" value="1"/>
</dbReference>
<keyword evidence="2" id="KW-0732">Signal</keyword>
<protein>
    <submittedName>
        <fullName evidence="3">Uncharacterized protein</fullName>
    </submittedName>
</protein>
<evidence type="ECO:0000256" key="1">
    <source>
        <dbReference type="SAM" id="MobiDB-lite"/>
    </source>
</evidence>
<gene>
    <name evidence="3" type="ORF">PCASD_17425</name>
</gene>
<feature type="chain" id="PRO_5014607127" evidence="2">
    <location>
        <begin position="26"/>
        <end position="320"/>
    </location>
</feature>
<evidence type="ECO:0000313" key="4">
    <source>
        <dbReference type="Proteomes" id="UP000235392"/>
    </source>
</evidence>
<feature type="signal peptide" evidence="2">
    <location>
        <begin position="1"/>
        <end position="25"/>
    </location>
</feature>
<dbReference type="AlphaFoldDB" id="A0A2N5TX76"/>
<dbReference type="Proteomes" id="UP000235392">
    <property type="component" value="Unassembled WGS sequence"/>
</dbReference>
<accession>A0A2N5TX76</accession>
<name>A0A2N5TX76_9BASI</name>
<comment type="caution">
    <text evidence="3">The sequence shown here is derived from an EMBL/GenBank/DDBJ whole genome shotgun (WGS) entry which is preliminary data.</text>
</comment>
<dbReference type="EMBL" id="PGCI01000310">
    <property type="protein sequence ID" value="PLW30072.1"/>
    <property type="molecule type" value="Genomic_DNA"/>
</dbReference>
<organism evidence="3 4">
    <name type="scientific">Puccinia coronata f. sp. avenae</name>
    <dbReference type="NCBI Taxonomy" id="200324"/>
    <lineage>
        <taxon>Eukaryota</taxon>
        <taxon>Fungi</taxon>
        <taxon>Dikarya</taxon>
        <taxon>Basidiomycota</taxon>
        <taxon>Pucciniomycotina</taxon>
        <taxon>Pucciniomycetes</taxon>
        <taxon>Pucciniales</taxon>
        <taxon>Pucciniaceae</taxon>
        <taxon>Puccinia</taxon>
    </lineage>
</organism>
<feature type="region of interest" description="Disordered" evidence="1">
    <location>
        <begin position="49"/>
        <end position="93"/>
    </location>
</feature>